<comment type="caution">
    <text evidence="3">The sequence shown here is derived from an EMBL/GenBank/DDBJ whole genome shotgun (WGS) entry which is preliminary data.</text>
</comment>
<dbReference type="Gene3D" id="1.10.443.20">
    <property type="entry name" value="Centromere DNA-binding protein complex CBF3 subunit, domain 2"/>
    <property type="match status" value="1"/>
</dbReference>
<name>A0A9P6R6S5_9FUNG</name>
<feature type="compositionally biased region" description="Basic and acidic residues" evidence="1">
    <location>
        <begin position="200"/>
        <end position="215"/>
    </location>
</feature>
<dbReference type="InterPro" id="IPR022210">
    <property type="entry name" value="TF_GCR1-like"/>
</dbReference>
<evidence type="ECO:0000313" key="4">
    <source>
        <dbReference type="Proteomes" id="UP000738325"/>
    </source>
</evidence>
<dbReference type="Pfam" id="PF12550">
    <property type="entry name" value="GCR1_C"/>
    <property type="match status" value="1"/>
</dbReference>
<feature type="domain" description="Transcription activator GCR1-like" evidence="2">
    <location>
        <begin position="328"/>
        <end position="400"/>
    </location>
</feature>
<feature type="compositionally biased region" description="Gly residues" evidence="1">
    <location>
        <begin position="230"/>
        <end position="242"/>
    </location>
</feature>
<dbReference type="InterPro" id="IPR038279">
    <property type="entry name" value="Ndc10_dom2_sf"/>
</dbReference>
<sequence>MLIENIMLDNPEDMGRPESQRLPIPSELTPAWRLMRILAHMRKVILQDAVALMSIVDGQCMYSQHHIFTKMKVFSSPAYCEFMAQLQVSIDAAKSPLTDSLAANTSAIHQEFRNVRVSMASIESFMRENLGYVRDKIDTADIASNFQMTTVMEQVKSLDQQMTQLENSLLVGMNESSRLHVASDLDLQQRPQNYQELRQELHQRGEQRNAEETRRLSLNQRESYSTQPERGGGGGRGGGGEGPAREERPEELLQSLEESLPREIEASGVLVQISSTSSTPAAVPAMRSGTSATLAPANQGEEQRNLDHLAEKIASTKFQFIPGIDTAFEMLPRCNSLHDVWDEWFFGDLITPSIWGMDKHQQKWRRGWHTSKRALYSFKKKLVYAVLNELARFSEDEALETRVTRALAAVQNAADQAGSLNQLYLSLQVKKAKRAS</sequence>
<accession>A0A9P6R6S5</accession>
<dbReference type="AlphaFoldDB" id="A0A9P6R6S5"/>
<dbReference type="EMBL" id="JAAAIP010000807">
    <property type="protein sequence ID" value="KAG0312474.1"/>
    <property type="molecule type" value="Genomic_DNA"/>
</dbReference>
<dbReference type="GO" id="GO:0003677">
    <property type="term" value="F:DNA binding"/>
    <property type="evidence" value="ECO:0007669"/>
    <property type="project" value="InterPro"/>
</dbReference>
<keyword evidence="4" id="KW-1185">Reference proteome</keyword>
<evidence type="ECO:0000313" key="3">
    <source>
        <dbReference type="EMBL" id="KAG0312474.1"/>
    </source>
</evidence>
<evidence type="ECO:0000256" key="1">
    <source>
        <dbReference type="SAM" id="MobiDB-lite"/>
    </source>
</evidence>
<gene>
    <name evidence="3" type="ORF">BGZ99_009481</name>
</gene>
<dbReference type="OrthoDB" id="2431397at2759"/>
<proteinExistence type="predicted"/>
<evidence type="ECO:0000259" key="2">
    <source>
        <dbReference type="Pfam" id="PF12550"/>
    </source>
</evidence>
<feature type="region of interest" description="Disordered" evidence="1">
    <location>
        <begin position="200"/>
        <end position="251"/>
    </location>
</feature>
<reference evidence="3" key="1">
    <citation type="journal article" date="2020" name="Fungal Divers.">
        <title>Resolving the Mortierellaceae phylogeny through synthesis of multi-gene phylogenetics and phylogenomics.</title>
        <authorList>
            <person name="Vandepol N."/>
            <person name="Liber J."/>
            <person name="Desiro A."/>
            <person name="Na H."/>
            <person name="Kennedy M."/>
            <person name="Barry K."/>
            <person name="Grigoriev I.V."/>
            <person name="Miller A.N."/>
            <person name="O'Donnell K."/>
            <person name="Stajich J.E."/>
            <person name="Bonito G."/>
        </authorList>
    </citation>
    <scope>NUCLEOTIDE SEQUENCE</scope>
    <source>
        <strain evidence="3">REB-010B</strain>
    </source>
</reference>
<dbReference type="Proteomes" id="UP000738325">
    <property type="component" value="Unassembled WGS sequence"/>
</dbReference>
<feature type="compositionally biased region" description="Polar residues" evidence="1">
    <location>
        <begin position="216"/>
        <end position="227"/>
    </location>
</feature>
<protein>
    <recommendedName>
        <fullName evidence="2">Transcription activator GCR1-like domain-containing protein</fullName>
    </recommendedName>
</protein>
<organism evidence="3 4">
    <name type="scientific">Dissophora globulifera</name>
    <dbReference type="NCBI Taxonomy" id="979702"/>
    <lineage>
        <taxon>Eukaryota</taxon>
        <taxon>Fungi</taxon>
        <taxon>Fungi incertae sedis</taxon>
        <taxon>Mucoromycota</taxon>
        <taxon>Mortierellomycotina</taxon>
        <taxon>Mortierellomycetes</taxon>
        <taxon>Mortierellales</taxon>
        <taxon>Mortierellaceae</taxon>
        <taxon>Dissophora</taxon>
    </lineage>
</organism>